<name>A0A7S9PYU5_9SPHI</name>
<sequence length="85" mass="9944">MDYIIKLRIDTYNEVFVPFMAKYKIDFPAEIGNEKASIRINSDHDLNRLKYNLFAEIDSFEEILSALHAREFNLNSGLELTNENT</sequence>
<keyword evidence="2" id="KW-1185">Reference proteome</keyword>
<dbReference type="RefSeq" id="WP_196099194.1">
    <property type="nucleotide sequence ID" value="NZ_CP064939.1"/>
</dbReference>
<evidence type="ECO:0000313" key="2">
    <source>
        <dbReference type="Proteomes" id="UP000594759"/>
    </source>
</evidence>
<dbReference type="Proteomes" id="UP000594759">
    <property type="component" value="Chromosome"/>
</dbReference>
<evidence type="ECO:0000313" key="1">
    <source>
        <dbReference type="EMBL" id="QPH39728.1"/>
    </source>
</evidence>
<organism evidence="1 2">
    <name type="scientific">Pedobacter endophyticus</name>
    <dbReference type="NCBI Taxonomy" id="2789740"/>
    <lineage>
        <taxon>Bacteria</taxon>
        <taxon>Pseudomonadati</taxon>
        <taxon>Bacteroidota</taxon>
        <taxon>Sphingobacteriia</taxon>
        <taxon>Sphingobacteriales</taxon>
        <taxon>Sphingobacteriaceae</taxon>
        <taxon>Pedobacter</taxon>
    </lineage>
</organism>
<proteinExistence type="predicted"/>
<dbReference type="AlphaFoldDB" id="A0A7S9PYU5"/>
<protein>
    <submittedName>
        <fullName evidence="1">Uncharacterized protein</fullName>
    </submittedName>
</protein>
<gene>
    <name evidence="1" type="ORF">IZT61_00135</name>
</gene>
<accession>A0A7S9PYU5</accession>
<reference evidence="1 2" key="1">
    <citation type="submission" date="2020-11" db="EMBL/GenBank/DDBJ databases">
        <title>Pedobacter endophytica, an endophytic bacteria isolated form Carex pumila.</title>
        <authorList>
            <person name="Peng Y."/>
            <person name="Jiang L."/>
            <person name="Lee J."/>
        </authorList>
    </citation>
    <scope>NUCLEOTIDE SEQUENCE [LARGE SCALE GENOMIC DNA]</scope>
    <source>
        <strain evidence="1 2">JBR3-12</strain>
    </source>
</reference>
<dbReference type="EMBL" id="CP064939">
    <property type="protein sequence ID" value="QPH39728.1"/>
    <property type="molecule type" value="Genomic_DNA"/>
</dbReference>
<dbReference type="KEGG" id="pex:IZT61_00135"/>